<dbReference type="InterPro" id="IPR013762">
    <property type="entry name" value="Integrase-like_cat_sf"/>
</dbReference>
<dbReference type="InterPro" id="IPR050090">
    <property type="entry name" value="Tyrosine_recombinase_XerCD"/>
</dbReference>
<dbReference type="Proteomes" id="UP000195611">
    <property type="component" value="Unassembled WGS sequence"/>
</dbReference>
<dbReference type="GO" id="GO:0006310">
    <property type="term" value="P:DNA recombination"/>
    <property type="evidence" value="ECO:0007669"/>
    <property type="project" value="UniProtKB-KW"/>
</dbReference>
<dbReference type="EMBL" id="FUKW01000109">
    <property type="protein sequence ID" value="SJN38909.1"/>
    <property type="molecule type" value="Genomic_DNA"/>
</dbReference>
<dbReference type="Gene3D" id="1.10.443.10">
    <property type="entry name" value="Intergrase catalytic core"/>
    <property type="match status" value="1"/>
</dbReference>
<dbReference type="PANTHER" id="PTHR30349:SF82">
    <property type="entry name" value="INTEGRASE_RECOMBINASE YOEC-RELATED"/>
    <property type="match status" value="1"/>
</dbReference>
<reference evidence="3 4" key="1">
    <citation type="submission" date="2017-02" db="EMBL/GenBank/DDBJ databases">
        <authorList>
            <person name="Peterson S.W."/>
        </authorList>
    </citation>
    <scope>NUCLEOTIDE SEQUENCE [LARGE SCALE GENOMIC DNA]</scope>
    <source>
        <strain evidence="3 4">42ea</strain>
    </source>
</reference>
<dbReference type="GO" id="GO:0003677">
    <property type="term" value="F:DNA binding"/>
    <property type="evidence" value="ECO:0007669"/>
    <property type="project" value="InterPro"/>
</dbReference>
<dbReference type="InterPro" id="IPR011010">
    <property type="entry name" value="DNA_brk_join_enz"/>
</dbReference>
<gene>
    <name evidence="3" type="ORF">FM115_08015</name>
</gene>
<evidence type="ECO:0000259" key="2">
    <source>
        <dbReference type="PROSITE" id="PS51898"/>
    </source>
</evidence>
<dbReference type="GO" id="GO:0015074">
    <property type="term" value="P:DNA integration"/>
    <property type="evidence" value="ECO:0007669"/>
    <property type="project" value="InterPro"/>
</dbReference>
<feature type="domain" description="Tyr recombinase" evidence="2">
    <location>
        <begin position="5"/>
        <end position="176"/>
    </location>
</feature>
<evidence type="ECO:0000313" key="4">
    <source>
        <dbReference type="Proteomes" id="UP000195611"/>
    </source>
</evidence>
<dbReference type="SUPFAM" id="SSF56349">
    <property type="entry name" value="DNA breaking-rejoining enzymes"/>
    <property type="match status" value="1"/>
</dbReference>
<dbReference type="PANTHER" id="PTHR30349">
    <property type="entry name" value="PHAGE INTEGRASE-RELATED"/>
    <property type="match status" value="1"/>
</dbReference>
<proteinExistence type="predicted"/>
<evidence type="ECO:0000256" key="1">
    <source>
        <dbReference type="ARBA" id="ARBA00023172"/>
    </source>
</evidence>
<keyword evidence="1" id="KW-0233">DNA recombination</keyword>
<sequence>MSTSSPIKNQEKLRELKNLWDKTSKKYVLIDFMLNTGLRVSDVLSTKVGTVLHGEYIGIEQKTNKPKRFQLNAGIQLIIRDYIIANDLQENDYLFPSNKNPEKPISRYQAFRIVQESGDLIGLKLSPHSLRKTFGYLHYKRTNDVSLLMKVFNHSSPAVTLSYIGLDEETMQNEIYNHYI</sequence>
<name>A0A1R4K3R9_9LACT</name>
<accession>A0A1R4K3R9</accession>
<dbReference type="AlphaFoldDB" id="A0A1R4K3R9"/>
<dbReference type="InterPro" id="IPR002104">
    <property type="entry name" value="Integrase_catalytic"/>
</dbReference>
<protein>
    <submittedName>
        <fullName evidence="3">Mobile element protein</fullName>
    </submittedName>
</protein>
<dbReference type="PROSITE" id="PS51898">
    <property type="entry name" value="TYR_RECOMBINASE"/>
    <property type="match status" value="1"/>
</dbReference>
<dbReference type="RefSeq" id="WP_087059082.1">
    <property type="nucleotide sequence ID" value="NZ_FUKW01000109.1"/>
</dbReference>
<dbReference type="Pfam" id="PF00589">
    <property type="entry name" value="Phage_integrase"/>
    <property type="match status" value="1"/>
</dbReference>
<evidence type="ECO:0000313" key="3">
    <source>
        <dbReference type="EMBL" id="SJN38909.1"/>
    </source>
</evidence>
<organism evidence="3 4">
    <name type="scientific">Marinilactibacillus psychrotolerans 42ea</name>
    <dbReference type="NCBI Taxonomy" id="1255609"/>
    <lineage>
        <taxon>Bacteria</taxon>
        <taxon>Bacillati</taxon>
        <taxon>Bacillota</taxon>
        <taxon>Bacilli</taxon>
        <taxon>Lactobacillales</taxon>
        <taxon>Carnobacteriaceae</taxon>
        <taxon>Marinilactibacillus</taxon>
    </lineage>
</organism>